<evidence type="ECO:0000256" key="6">
    <source>
        <dbReference type="SAM" id="Phobius"/>
    </source>
</evidence>
<evidence type="ECO:0000313" key="9">
    <source>
        <dbReference type="Proteomes" id="UP000283269"/>
    </source>
</evidence>
<keyword evidence="3 6" id="KW-1133">Transmembrane helix</keyword>
<dbReference type="EMBL" id="NHYD01001859">
    <property type="protein sequence ID" value="PPQ89576.1"/>
    <property type="molecule type" value="Genomic_DNA"/>
</dbReference>
<keyword evidence="4 6" id="KW-0472">Membrane</keyword>
<evidence type="ECO:0000256" key="1">
    <source>
        <dbReference type="ARBA" id="ARBA00004127"/>
    </source>
</evidence>
<name>A0A409XFP7_PSICY</name>
<protein>
    <recommendedName>
        <fullName evidence="7">Peroxin/Ferlin domain-containing protein</fullName>
    </recommendedName>
</protein>
<evidence type="ECO:0000256" key="2">
    <source>
        <dbReference type="ARBA" id="ARBA00022692"/>
    </source>
</evidence>
<evidence type="ECO:0000313" key="8">
    <source>
        <dbReference type="EMBL" id="PPQ89576.1"/>
    </source>
</evidence>
<reference evidence="8 9" key="1">
    <citation type="journal article" date="2018" name="Evol. Lett.">
        <title>Horizontal gene cluster transfer increased hallucinogenic mushroom diversity.</title>
        <authorList>
            <person name="Reynolds H.T."/>
            <person name="Vijayakumar V."/>
            <person name="Gluck-Thaler E."/>
            <person name="Korotkin H.B."/>
            <person name="Matheny P.B."/>
            <person name="Slot J.C."/>
        </authorList>
    </citation>
    <scope>NUCLEOTIDE SEQUENCE [LARGE SCALE GENOMIC DNA]</scope>
    <source>
        <strain evidence="8 9">2631</strain>
    </source>
</reference>
<keyword evidence="2 6" id="KW-0812">Transmembrane</keyword>
<dbReference type="GO" id="GO:0007031">
    <property type="term" value="P:peroxisome organization"/>
    <property type="evidence" value="ECO:0007669"/>
    <property type="project" value="TreeGrafter"/>
</dbReference>
<evidence type="ECO:0000256" key="4">
    <source>
        <dbReference type="ARBA" id="ARBA00023136"/>
    </source>
</evidence>
<dbReference type="InterPro" id="IPR052646">
    <property type="entry name" value="Peroxisomal_PEX28-32"/>
</dbReference>
<dbReference type="OrthoDB" id="5586090at2759"/>
<proteinExistence type="predicted"/>
<evidence type="ECO:0000256" key="3">
    <source>
        <dbReference type="ARBA" id="ARBA00022989"/>
    </source>
</evidence>
<feature type="domain" description="Peroxin/Ferlin" evidence="7">
    <location>
        <begin position="187"/>
        <end position="266"/>
    </location>
</feature>
<sequence length="439" mass="49149">MASDFELSGFLSGPAELLFKYLAGLRHGTGAGWYSPLGGSRFLPVIIFIFFAYIQWRQKNVSSIKPPTTEHTLRSVVSDLTVIQALLPSLPPSSIPIPSLLRVVAILYIPYIALSFFVSFRVVCALGGTVLLTWRAPWAIVLRATAWRSAWLRWSVYKTWAFLSGEALPERVYSFQPSTNSLTPVQSLRFLFTIYENQRWWVGLDWTAALLPGERPSWCSASQHPLSPPNAFSLPPNTTIYLPDDKGGRLKRTATWKWEEPEWRVVVRKNGGGLSRVERPLPSIKDESPNSSRLLKAAGRLRDSGSTATVNSSAVSDTNKSTMGTSDVDFDSQDCKDTSEEEPLTDVDGWVYGDNKWEGQSNRGGMGKYTRYRRWTRVAVVFEEVETVSAEEIVMQEEQKEQVPIVAEGSTHIPETVIGNPPESPLKHRLRMALNKAPE</sequence>
<feature type="region of interest" description="Disordered" evidence="5">
    <location>
        <begin position="299"/>
        <end position="342"/>
    </location>
</feature>
<feature type="compositionally biased region" description="Polar residues" evidence="5">
    <location>
        <begin position="304"/>
        <end position="325"/>
    </location>
</feature>
<dbReference type="GO" id="GO:0012505">
    <property type="term" value="C:endomembrane system"/>
    <property type="evidence" value="ECO:0007669"/>
    <property type="project" value="UniProtKB-SubCell"/>
</dbReference>
<gene>
    <name evidence="8" type="ORF">CVT25_012248</name>
</gene>
<comment type="subcellular location">
    <subcellularLocation>
        <location evidence="1">Endomembrane system</location>
        <topology evidence="1">Multi-pass membrane protein</topology>
    </subcellularLocation>
</comment>
<comment type="caution">
    <text evidence="8">The sequence shown here is derived from an EMBL/GenBank/DDBJ whole genome shotgun (WGS) entry which is preliminary data.</text>
</comment>
<dbReference type="GO" id="GO:0005778">
    <property type="term" value="C:peroxisomal membrane"/>
    <property type="evidence" value="ECO:0007669"/>
    <property type="project" value="UniProtKB-ARBA"/>
</dbReference>
<dbReference type="Pfam" id="PF06398">
    <property type="entry name" value="Pex24p"/>
    <property type="match status" value="1"/>
</dbReference>
<feature type="transmembrane region" description="Helical" evidence="6">
    <location>
        <begin position="33"/>
        <end position="54"/>
    </location>
</feature>
<dbReference type="SMART" id="SM00693">
    <property type="entry name" value="DysFN"/>
    <property type="match status" value="1"/>
</dbReference>
<dbReference type="InParanoid" id="A0A409XFP7"/>
<dbReference type="AlphaFoldDB" id="A0A409XFP7"/>
<dbReference type="InterPro" id="IPR006614">
    <property type="entry name" value="Peroxin/Ferlin"/>
</dbReference>
<keyword evidence="9" id="KW-1185">Reference proteome</keyword>
<dbReference type="STRING" id="93625.A0A409XFP7"/>
<dbReference type="Proteomes" id="UP000283269">
    <property type="component" value="Unassembled WGS sequence"/>
</dbReference>
<accession>A0A409XFP7</accession>
<dbReference type="PANTHER" id="PTHR31679:SF2">
    <property type="entry name" value="PEROXISOMAL MEMBRANE PROTEIN PEX30-RELATED"/>
    <property type="match status" value="1"/>
</dbReference>
<evidence type="ECO:0000259" key="7">
    <source>
        <dbReference type="SMART" id="SM00693"/>
    </source>
</evidence>
<dbReference type="PANTHER" id="PTHR31679">
    <property type="entry name" value="PEROXISOMAL MEMBRANE PROTEIN PEX30-RELATED"/>
    <property type="match status" value="1"/>
</dbReference>
<evidence type="ECO:0000256" key="5">
    <source>
        <dbReference type="SAM" id="MobiDB-lite"/>
    </source>
</evidence>
<dbReference type="InterPro" id="IPR010482">
    <property type="entry name" value="TECPR1-like_DysF"/>
</dbReference>
<organism evidence="8 9">
    <name type="scientific">Psilocybe cyanescens</name>
    <dbReference type="NCBI Taxonomy" id="93625"/>
    <lineage>
        <taxon>Eukaryota</taxon>
        <taxon>Fungi</taxon>
        <taxon>Dikarya</taxon>
        <taxon>Basidiomycota</taxon>
        <taxon>Agaricomycotina</taxon>
        <taxon>Agaricomycetes</taxon>
        <taxon>Agaricomycetidae</taxon>
        <taxon>Agaricales</taxon>
        <taxon>Agaricineae</taxon>
        <taxon>Strophariaceae</taxon>
        <taxon>Psilocybe</taxon>
    </lineage>
</organism>